<protein>
    <recommendedName>
        <fullName evidence="3">Polyketide cyclase/dehydrase/lipid transport protein</fullName>
    </recommendedName>
</protein>
<dbReference type="Proteomes" id="UP001501183">
    <property type="component" value="Unassembled WGS sequence"/>
</dbReference>
<keyword evidence="2" id="KW-1185">Reference proteome</keyword>
<evidence type="ECO:0000313" key="2">
    <source>
        <dbReference type="Proteomes" id="UP001501183"/>
    </source>
</evidence>
<dbReference type="InterPro" id="IPR023393">
    <property type="entry name" value="START-like_dom_sf"/>
</dbReference>
<sequence length="139" mass="15492">MWEYEFAIDTDAPRADIWRLWADVERWGDWNDGVEAIEHTGPFARGGTIEMTPPGEDVVHLELVEVIDGEMFADQARFGDLVLRTDHRMIPLADGRTRVVYRMVITGPGADEVGPRIGPGITADWPETVAALVEHAGRP</sequence>
<gene>
    <name evidence="1" type="ORF">GCM10023094_10870</name>
</gene>
<accession>A0ABP8NY68</accession>
<organism evidence="1 2">
    <name type="scientific">Rhodococcus olei</name>
    <dbReference type="NCBI Taxonomy" id="2161675"/>
    <lineage>
        <taxon>Bacteria</taxon>
        <taxon>Bacillati</taxon>
        <taxon>Actinomycetota</taxon>
        <taxon>Actinomycetes</taxon>
        <taxon>Mycobacteriales</taxon>
        <taxon>Nocardiaceae</taxon>
        <taxon>Rhodococcus</taxon>
    </lineage>
</organism>
<reference evidence="2" key="1">
    <citation type="journal article" date="2019" name="Int. J. Syst. Evol. Microbiol.">
        <title>The Global Catalogue of Microorganisms (GCM) 10K type strain sequencing project: providing services to taxonomists for standard genome sequencing and annotation.</title>
        <authorList>
            <consortium name="The Broad Institute Genomics Platform"/>
            <consortium name="The Broad Institute Genome Sequencing Center for Infectious Disease"/>
            <person name="Wu L."/>
            <person name="Ma J."/>
        </authorList>
    </citation>
    <scope>NUCLEOTIDE SEQUENCE [LARGE SCALE GENOMIC DNA]</scope>
    <source>
        <strain evidence="2">JCM 32206</strain>
    </source>
</reference>
<dbReference type="EMBL" id="BAABFB010000023">
    <property type="protein sequence ID" value="GAA4474707.1"/>
    <property type="molecule type" value="Genomic_DNA"/>
</dbReference>
<evidence type="ECO:0008006" key="3">
    <source>
        <dbReference type="Google" id="ProtNLM"/>
    </source>
</evidence>
<evidence type="ECO:0000313" key="1">
    <source>
        <dbReference type="EMBL" id="GAA4474707.1"/>
    </source>
</evidence>
<dbReference type="Pfam" id="PF10604">
    <property type="entry name" value="Polyketide_cyc2"/>
    <property type="match status" value="1"/>
</dbReference>
<name>A0ABP8NY68_9NOCA</name>
<dbReference type="Gene3D" id="3.30.530.20">
    <property type="match status" value="1"/>
</dbReference>
<proteinExistence type="predicted"/>
<comment type="caution">
    <text evidence="1">The sequence shown here is derived from an EMBL/GenBank/DDBJ whole genome shotgun (WGS) entry which is preliminary data.</text>
</comment>
<dbReference type="InterPro" id="IPR019587">
    <property type="entry name" value="Polyketide_cyclase/dehydratase"/>
</dbReference>
<dbReference type="SUPFAM" id="SSF55961">
    <property type="entry name" value="Bet v1-like"/>
    <property type="match status" value="1"/>
</dbReference>